<proteinExistence type="inferred from homology"/>
<feature type="domain" description="CBM20" evidence="12">
    <location>
        <begin position="125"/>
        <end position="240"/>
    </location>
</feature>
<feature type="domain" description="CBM20" evidence="12">
    <location>
        <begin position="1"/>
        <end position="100"/>
    </location>
</feature>
<comment type="similarity">
    <text evidence="3">Belongs to the disproportionating enzyme family.</text>
</comment>
<dbReference type="PROSITE" id="PS51166">
    <property type="entry name" value="CBM20"/>
    <property type="match status" value="2"/>
</dbReference>
<sequence length="885" mass="102650">MYYRLRFYLHYQTQFGQNIFLLGNIPVAGNNHPKQAIQLHWLPGNWWYADINLPQEETIEFQYHYLVRELEQTITEGAVRKIAIRAGAPYDQVFIDTWNDAASLENNWSTAPFTRVFFPHKIAIVPGQLTATHIFKVKAPLLEEHQTVCLLGSNPALGNWDKSHPVFMQYTADGCFTAAVDLRNVATPLPYKYGIWDLKEQRFLTYENGENRWLHFEAQPGRQVTLQDGFVRRNYQHWKGTGVAVPVFSLRSTAGLGTGEFADIPLLAQWAASKKMQLIQLLPINDTTATHTWRDSYPYAAVSSYALHPLYIRLQDVGQLPEAHPLQLELPLLRQRLNDHDNLDYEAVMDFKLKYLYALYEQQDYQLETTGYWQWFAANEHWLLPYAAFCFLRDKYKSPDFHHWANYSQYHFRSINTMIMEDAVAAESVRFHFFVQYHLHLQLEAAVSQSRALGIALKGDIPIGVGRCSVETWTHPELFHMNMQAGAPPDSFTAEGQNWGFPTYNWSRMAEDGYEWWRQRFQQMAQYFDAFRIDHILGFFRIWQIPMDAVQGILGYFHPAVPVSREELIYKNIGFDEERFCEPYITDEMLDNAFGNYADVIRDTYLIRLTNGRYALQSAFNTQRKVQQQELPAGMKTALYHLLADVILLRENREGKVMYHPRYDFMSTASFADLPADVRAKLATLHQQYFYGRHEHLWRKEALRKLPYISKATDMLICGEDLGMVPACVPAVMQQLGILSLEIQHMPKHPKDTFSSLPLAPYLSVVTPSTHDMPTIRGWWEEQPVRTQQYWEEVLQHKGKAPQTCSPDIIGEIVAQHLQSPAMWRIFQIQELLAMDGLQTAANPEDERINIPAVAVHYWRYRIKTNLEDILKINSEVNGTASISI</sequence>
<dbReference type="InterPro" id="IPR017853">
    <property type="entry name" value="GH"/>
</dbReference>
<keyword evidence="9" id="KW-0119">Carbohydrate metabolism</keyword>
<keyword evidence="6" id="KW-0963">Cytoplasm</keyword>
<evidence type="ECO:0000256" key="11">
    <source>
        <dbReference type="ARBA" id="ARBA00031501"/>
    </source>
</evidence>
<dbReference type="GO" id="GO:0004134">
    <property type="term" value="F:4-alpha-glucanotransferase activity"/>
    <property type="evidence" value="ECO:0007669"/>
    <property type="project" value="UniProtKB-EC"/>
</dbReference>
<dbReference type="SUPFAM" id="SSF49452">
    <property type="entry name" value="Starch-binding domain-like"/>
    <property type="match status" value="2"/>
</dbReference>
<dbReference type="EC" id="2.4.1.25" evidence="4"/>
<dbReference type="Gene3D" id="2.60.40.10">
    <property type="entry name" value="Immunoglobulins"/>
    <property type="match status" value="2"/>
</dbReference>
<dbReference type="InterPro" id="IPR013783">
    <property type="entry name" value="Ig-like_fold"/>
</dbReference>
<evidence type="ECO:0000256" key="10">
    <source>
        <dbReference type="ARBA" id="ARBA00031423"/>
    </source>
</evidence>
<protein>
    <recommendedName>
        <fullName evidence="5">4-alpha-glucanotransferase</fullName>
        <ecNumber evidence="4">2.4.1.25</ecNumber>
    </recommendedName>
    <alternativeName>
        <fullName evidence="10">Amylomaltase</fullName>
    </alternativeName>
    <alternativeName>
        <fullName evidence="11">Disproportionating enzyme</fullName>
    </alternativeName>
</protein>
<evidence type="ECO:0000256" key="3">
    <source>
        <dbReference type="ARBA" id="ARBA00005684"/>
    </source>
</evidence>
<comment type="subcellular location">
    <subcellularLocation>
        <location evidence="2">Cytoplasm</location>
    </subcellularLocation>
</comment>
<accession>A0A327W2N6</accession>
<dbReference type="GO" id="GO:0005737">
    <property type="term" value="C:cytoplasm"/>
    <property type="evidence" value="ECO:0007669"/>
    <property type="project" value="UniProtKB-SubCell"/>
</dbReference>
<dbReference type="RefSeq" id="WP_111592151.1">
    <property type="nucleotide sequence ID" value="NZ_QLMA01000003.1"/>
</dbReference>
<evidence type="ECO:0000256" key="8">
    <source>
        <dbReference type="ARBA" id="ARBA00022679"/>
    </source>
</evidence>
<dbReference type="Proteomes" id="UP000249819">
    <property type="component" value="Unassembled WGS sequence"/>
</dbReference>
<evidence type="ECO:0000256" key="5">
    <source>
        <dbReference type="ARBA" id="ARBA00020295"/>
    </source>
</evidence>
<reference evidence="13 14" key="1">
    <citation type="submission" date="2018-06" db="EMBL/GenBank/DDBJ databases">
        <title>Genomic Encyclopedia of Archaeal and Bacterial Type Strains, Phase II (KMG-II): from individual species to whole genera.</title>
        <authorList>
            <person name="Goeker M."/>
        </authorList>
    </citation>
    <scope>NUCLEOTIDE SEQUENCE [LARGE SCALE GENOMIC DNA]</scope>
    <source>
        <strain evidence="13 14">DSM 29821</strain>
    </source>
</reference>
<keyword evidence="7" id="KW-0328">Glycosyltransferase</keyword>
<dbReference type="InterPro" id="IPR002044">
    <property type="entry name" value="CBM20"/>
</dbReference>
<dbReference type="InterPro" id="IPR013784">
    <property type="entry name" value="Carb-bd-like_fold"/>
</dbReference>
<evidence type="ECO:0000313" key="13">
    <source>
        <dbReference type="EMBL" id="RAJ83509.1"/>
    </source>
</evidence>
<dbReference type="CDD" id="cd05467">
    <property type="entry name" value="CBM20"/>
    <property type="match status" value="1"/>
</dbReference>
<dbReference type="PANTHER" id="PTHR32518">
    <property type="match status" value="1"/>
</dbReference>
<dbReference type="Gene3D" id="3.20.20.80">
    <property type="entry name" value="Glycosidases"/>
    <property type="match status" value="2"/>
</dbReference>
<dbReference type="GO" id="GO:2001070">
    <property type="term" value="F:starch binding"/>
    <property type="evidence" value="ECO:0007669"/>
    <property type="project" value="InterPro"/>
</dbReference>
<evidence type="ECO:0000259" key="12">
    <source>
        <dbReference type="PROSITE" id="PS51166"/>
    </source>
</evidence>
<dbReference type="EMBL" id="QLMA01000003">
    <property type="protein sequence ID" value="RAJ83509.1"/>
    <property type="molecule type" value="Genomic_DNA"/>
</dbReference>
<organism evidence="13 14">
    <name type="scientific">Chitinophaga dinghuensis</name>
    <dbReference type="NCBI Taxonomy" id="1539050"/>
    <lineage>
        <taxon>Bacteria</taxon>
        <taxon>Pseudomonadati</taxon>
        <taxon>Bacteroidota</taxon>
        <taxon>Chitinophagia</taxon>
        <taxon>Chitinophagales</taxon>
        <taxon>Chitinophagaceae</taxon>
        <taxon>Chitinophaga</taxon>
    </lineage>
</organism>
<evidence type="ECO:0000313" key="14">
    <source>
        <dbReference type="Proteomes" id="UP000249819"/>
    </source>
</evidence>
<gene>
    <name evidence="13" type="ORF">CLV59_103477</name>
</gene>
<dbReference type="InterPro" id="IPR003385">
    <property type="entry name" value="Glyco_hydro_77"/>
</dbReference>
<keyword evidence="8 13" id="KW-0808">Transferase</keyword>
<dbReference type="OrthoDB" id="9811841at2"/>
<evidence type="ECO:0000256" key="9">
    <source>
        <dbReference type="ARBA" id="ARBA00023277"/>
    </source>
</evidence>
<comment type="catalytic activity">
    <reaction evidence="1">
        <text>Transfers a segment of a (1-&gt;4)-alpha-D-glucan to a new position in an acceptor, which may be glucose or a (1-&gt;4)-alpha-D-glucan.</text>
        <dbReference type="EC" id="2.4.1.25"/>
    </reaction>
</comment>
<dbReference type="GO" id="GO:0005975">
    <property type="term" value="P:carbohydrate metabolic process"/>
    <property type="evidence" value="ECO:0007669"/>
    <property type="project" value="InterPro"/>
</dbReference>
<evidence type="ECO:0000256" key="2">
    <source>
        <dbReference type="ARBA" id="ARBA00004496"/>
    </source>
</evidence>
<evidence type="ECO:0000256" key="1">
    <source>
        <dbReference type="ARBA" id="ARBA00000439"/>
    </source>
</evidence>
<name>A0A327W2N6_9BACT</name>
<dbReference type="SMART" id="SM01065">
    <property type="entry name" value="CBM_2"/>
    <property type="match status" value="2"/>
</dbReference>
<dbReference type="Pfam" id="PF00686">
    <property type="entry name" value="CBM_20"/>
    <property type="match status" value="2"/>
</dbReference>
<keyword evidence="14" id="KW-1185">Reference proteome</keyword>
<comment type="caution">
    <text evidence="13">The sequence shown here is derived from an EMBL/GenBank/DDBJ whole genome shotgun (WGS) entry which is preliminary data.</text>
</comment>
<dbReference type="Pfam" id="PF02446">
    <property type="entry name" value="Glyco_hydro_77"/>
    <property type="match status" value="1"/>
</dbReference>
<evidence type="ECO:0000256" key="7">
    <source>
        <dbReference type="ARBA" id="ARBA00022676"/>
    </source>
</evidence>
<dbReference type="SUPFAM" id="SSF51445">
    <property type="entry name" value="(Trans)glycosidases"/>
    <property type="match status" value="1"/>
</dbReference>
<dbReference type="PANTHER" id="PTHR32518:SF3">
    <property type="entry name" value="4-ALPHA-GLUCANOTRANSFERASE"/>
    <property type="match status" value="1"/>
</dbReference>
<evidence type="ECO:0000256" key="6">
    <source>
        <dbReference type="ARBA" id="ARBA00022490"/>
    </source>
</evidence>
<evidence type="ECO:0000256" key="4">
    <source>
        <dbReference type="ARBA" id="ARBA00012560"/>
    </source>
</evidence>
<dbReference type="AlphaFoldDB" id="A0A327W2N6"/>